<dbReference type="Proteomes" id="UP000051574">
    <property type="component" value="Unassembled WGS sequence"/>
</dbReference>
<dbReference type="GO" id="GO:0005912">
    <property type="term" value="C:adherens junction"/>
    <property type="evidence" value="ECO:0007669"/>
    <property type="project" value="TreeGrafter"/>
</dbReference>
<feature type="compositionally biased region" description="Polar residues" evidence="1">
    <location>
        <begin position="64"/>
        <end position="77"/>
    </location>
</feature>
<dbReference type="Pfam" id="PF00595">
    <property type="entry name" value="PDZ"/>
    <property type="match status" value="1"/>
</dbReference>
<dbReference type="AlphaFoldDB" id="A0A0T6BE33"/>
<dbReference type="EMBL" id="LJIG01001360">
    <property type="protein sequence ID" value="KRT85580.1"/>
    <property type="molecule type" value="Genomic_DNA"/>
</dbReference>
<gene>
    <name evidence="3" type="ORF">AMK59_624</name>
</gene>
<keyword evidence="4" id="KW-1185">Reference proteome</keyword>
<feature type="compositionally biased region" description="Low complexity" evidence="1">
    <location>
        <begin position="29"/>
        <end position="38"/>
    </location>
</feature>
<evidence type="ECO:0000313" key="3">
    <source>
        <dbReference type="EMBL" id="KRT85580.1"/>
    </source>
</evidence>
<name>A0A0T6BE33_9SCAR</name>
<dbReference type="GO" id="GO:0045197">
    <property type="term" value="P:establishment or maintenance of epithelial cell apical/basal polarity"/>
    <property type="evidence" value="ECO:0007669"/>
    <property type="project" value="TreeGrafter"/>
</dbReference>
<dbReference type="FunFam" id="2.30.42.10:FF:000074">
    <property type="entry name" value="protein scribble homolog isoform X2"/>
    <property type="match status" value="1"/>
</dbReference>
<dbReference type="GO" id="GO:0019901">
    <property type="term" value="F:protein kinase binding"/>
    <property type="evidence" value="ECO:0007669"/>
    <property type="project" value="TreeGrafter"/>
</dbReference>
<evidence type="ECO:0000313" key="4">
    <source>
        <dbReference type="Proteomes" id="UP000051574"/>
    </source>
</evidence>
<dbReference type="InterPro" id="IPR001478">
    <property type="entry name" value="PDZ"/>
</dbReference>
<reference evidence="3 4" key="1">
    <citation type="submission" date="2015-09" db="EMBL/GenBank/DDBJ databases">
        <title>Draft genome of the scarab beetle Oryctes borbonicus.</title>
        <authorList>
            <person name="Meyer J.M."/>
            <person name="Markov G.V."/>
            <person name="Baskaran P."/>
            <person name="Herrmann M."/>
            <person name="Sommer R.J."/>
            <person name="Roedelsperger C."/>
        </authorList>
    </citation>
    <scope>NUCLEOTIDE SEQUENCE [LARGE SCALE GENOMIC DNA]</scope>
    <source>
        <strain evidence="3">OB123</strain>
        <tissue evidence="3">Whole animal</tissue>
    </source>
</reference>
<organism evidence="3 4">
    <name type="scientific">Oryctes borbonicus</name>
    <dbReference type="NCBI Taxonomy" id="1629725"/>
    <lineage>
        <taxon>Eukaryota</taxon>
        <taxon>Metazoa</taxon>
        <taxon>Ecdysozoa</taxon>
        <taxon>Arthropoda</taxon>
        <taxon>Hexapoda</taxon>
        <taxon>Insecta</taxon>
        <taxon>Pterygota</taxon>
        <taxon>Neoptera</taxon>
        <taxon>Endopterygota</taxon>
        <taxon>Coleoptera</taxon>
        <taxon>Polyphaga</taxon>
        <taxon>Scarabaeiformia</taxon>
        <taxon>Scarabaeidae</taxon>
        <taxon>Dynastinae</taxon>
        <taxon>Oryctes</taxon>
    </lineage>
</organism>
<feature type="non-terminal residue" evidence="3">
    <location>
        <position position="1"/>
    </location>
</feature>
<dbReference type="CDD" id="cd06702">
    <property type="entry name" value="PDZ3_Scribble-like"/>
    <property type="match status" value="1"/>
</dbReference>
<dbReference type="PROSITE" id="PS50106">
    <property type="entry name" value="PDZ"/>
    <property type="match status" value="1"/>
</dbReference>
<comment type="caution">
    <text evidence="3">The sequence shown here is derived from an EMBL/GenBank/DDBJ whole genome shotgun (WGS) entry which is preliminary data.</text>
</comment>
<dbReference type="OrthoDB" id="2187496at2759"/>
<accession>A0A0T6BE33</accession>
<evidence type="ECO:0000259" key="2">
    <source>
        <dbReference type="PROSITE" id="PS50106"/>
    </source>
</evidence>
<protein>
    <submittedName>
        <fullName evidence="3">PDZ domain-containing protein</fullName>
    </submittedName>
</protein>
<dbReference type="PANTHER" id="PTHR23119">
    <property type="entry name" value="DISCS LARGE"/>
    <property type="match status" value="1"/>
</dbReference>
<dbReference type="GO" id="GO:0098609">
    <property type="term" value="P:cell-cell adhesion"/>
    <property type="evidence" value="ECO:0007669"/>
    <property type="project" value="TreeGrafter"/>
</dbReference>
<dbReference type="GO" id="GO:0016323">
    <property type="term" value="C:basolateral plasma membrane"/>
    <property type="evidence" value="ECO:0007669"/>
    <property type="project" value="TreeGrafter"/>
</dbReference>
<evidence type="ECO:0000256" key="1">
    <source>
        <dbReference type="SAM" id="MobiDB-lite"/>
    </source>
</evidence>
<proteinExistence type="predicted"/>
<feature type="non-terminal residue" evidence="3">
    <location>
        <position position="292"/>
    </location>
</feature>
<dbReference type="PANTHER" id="PTHR23119:SF44">
    <property type="entry name" value="PROTEIN LAP4"/>
    <property type="match status" value="1"/>
</dbReference>
<dbReference type="GO" id="GO:0098887">
    <property type="term" value="P:neurotransmitter receptor transport, endosome to postsynaptic membrane"/>
    <property type="evidence" value="ECO:0007669"/>
    <property type="project" value="TreeGrafter"/>
</dbReference>
<dbReference type="Gene3D" id="2.30.42.10">
    <property type="match status" value="1"/>
</dbReference>
<dbReference type="SMART" id="SM00228">
    <property type="entry name" value="PDZ"/>
    <property type="match status" value="1"/>
</dbReference>
<dbReference type="SUPFAM" id="SSF50156">
    <property type="entry name" value="PDZ domain-like"/>
    <property type="match status" value="1"/>
</dbReference>
<feature type="region of interest" description="Disordered" evidence="1">
    <location>
        <begin position="1"/>
        <end position="106"/>
    </location>
</feature>
<sequence>QIEPIPPVNEEKTNGIDQIPKNVTPPPATTNGTNPIITEHPQPAPRRINSQTSTDQGPKVAATTPKQPVVNNTASESQQQQQQPPPQQNHKKATPTSSLDGDDAQVLPRPITNEEFQAMIPAHFLTSSNTASSKSPEPTQTVSVTIKRPEPPIELPPAPNGPGRVTETITKSTFTETVVTRITDNKLVVPVIIEDVTLSKAGGSLGFSIIGGTDHSSIPFGSKEPGIFISHMVPGGTADSCGKLRVGDRIIKVNGTDVTQATHQEAVMELLRPGDQITLSVRHDPLPEGFQV</sequence>
<dbReference type="GO" id="GO:0043113">
    <property type="term" value="P:receptor clustering"/>
    <property type="evidence" value="ECO:0007669"/>
    <property type="project" value="TreeGrafter"/>
</dbReference>
<dbReference type="InterPro" id="IPR050614">
    <property type="entry name" value="Synaptic_Scaffolding_LAP-MAGUK"/>
</dbReference>
<dbReference type="GO" id="GO:0014069">
    <property type="term" value="C:postsynaptic density"/>
    <property type="evidence" value="ECO:0007669"/>
    <property type="project" value="TreeGrafter"/>
</dbReference>
<feature type="domain" description="PDZ" evidence="2">
    <location>
        <begin position="195"/>
        <end position="285"/>
    </location>
</feature>
<dbReference type="GO" id="GO:0098968">
    <property type="term" value="P:neurotransmitter receptor transport postsynaptic membrane to endosome"/>
    <property type="evidence" value="ECO:0007669"/>
    <property type="project" value="TreeGrafter"/>
</dbReference>
<dbReference type="GO" id="GO:0045211">
    <property type="term" value="C:postsynaptic membrane"/>
    <property type="evidence" value="ECO:0007669"/>
    <property type="project" value="TreeGrafter"/>
</dbReference>
<dbReference type="InterPro" id="IPR036034">
    <property type="entry name" value="PDZ_sf"/>
</dbReference>